<feature type="domain" description="2-oxoacid dehydrogenase acyltransferase catalytic" evidence="5">
    <location>
        <begin position="31"/>
        <end position="143"/>
    </location>
</feature>
<evidence type="ECO:0000256" key="3">
    <source>
        <dbReference type="ARBA" id="ARBA00023315"/>
    </source>
</evidence>
<organism evidence="6 7">
    <name type="scientific">Solanum commersonii</name>
    <name type="common">Commerson's wild potato</name>
    <name type="synonym">Commerson's nightshade</name>
    <dbReference type="NCBI Taxonomy" id="4109"/>
    <lineage>
        <taxon>Eukaryota</taxon>
        <taxon>Viridiplantae</taxon>
        <taxon>Streptophyta</taxon>
        <taxon>Embryophyta</taxon>
        <taxon>Tracheophyta</taxon>
        <taxon>Spermatophyta</taxon>
        <taxon>Magnoliopsida</taxon>
        <taxon>eudicotyledons</taxon>
        <taxon>Gunneridae</taxon>
        <taxon>Pentapetalae</taxon>
        <taxon>asterids</taxon>
        <taxon>lamiids</taxon>
        <taxon>Solanales</taxon>
        <taxon>Solanaceae</taxon>
        <taxon>Solanoideae</taxon>
        <taxon>Solaneae</taxon>
        <taxon>Solanum</taxon>
    </lineage>
</organism>
<protein>
    <recommendedName>
        <fullName evidence="5">2-oxoacid dehydrogenase acyltransferase catalytic domain-containing protein</fullName>
    </recommendedName>
</protein>
<dbReference type="GO" id="GO:0016407">
    <property type="term" value="F:acetyltransferase activity"/>
    <property type="evidence" value="ECO:0007669"/>
    <property type="project" value="TreeGrafter"/>
</dbReference>
<evidence type="ECO:0000256" key="1">
    <source>
        <dbReference type="ARBA" id="ARBA00001938"/>
    </source>
</evidence>
<dbReference type="PANTHER" id="PTHR43178:SF14">
    <property type="entry name" value="LIPOAMIDE ACYLTRANSFERASE COMPONENT OF BRANCHED-CHAIN ALPHA-KETO ACID DEHYDROGENASE COMPLEX, MITOCHONDRIAL"/>
    <property type="match status" value="1"/>
</dbReference>
<dbReference type="AlphaFoldDB" id="A0A9J6B8J8"/>
<evidence type="ECO:0000259" key="5">
    <source>
        <dbReference type="Pfam" id="PF00198"/>
    </source>
</evidence>
<keyword evidence="7" id="KW-1185">Reference proteome</keyword>
<dbReference type="SUPFAM" id="SSF52777">
    <property type="entry name" value="CoA-dependent acyltransferases"/>
    <property type="match status" value="1"/>
</dbReference>
<dbReference type="InterPro" id="IPR001078">
    <property type="entry name" value="2-oxoacid_DH_actylTfrase"/>
</dbReference>
<evidence type="ECO:0000313" key="7">
    <source>
        <dbReference type="Proteomes" id="UP000824120"/>
    </source>
</evidence>
<evidence type="ECO:0000256" key="2">
    <source>
        <dbReference type="ARBA" id="ARBA00022679"/>
    </source>
</evidence>
<dbReference type="EMBL" id="JACXVP010000001">
    <property type="protein sequence ID" value="KAG5632923.1"/>
    <property type="molecule type" value="Genomic_DNA"/>
</dbReference>
<comment type="cofactor">
    <cofactor evidence="1">
        <name>(R)-lipoate</name>
        <dbReference type="ChEBI" id="CHEBI:83088"/>
    </cofactor>
</comment>
<keyword evidence="3" id="KW-0012">Acyltransferase</keyword>
<accession>A0A9J6B8J8</accession>
<sequence length="146" mass="15944">MIERQWSLASLFILFLYGDGARASSHTPRLFHQITKELSRLLNCAKINKLSSDDISGGTITLSNIGGIGGKFGSPLVNSPEVAIIAMGRIQKIPHFAEDGNVCPASVMTINIGADHRVLDGATVARFCNDWKKFVEKPDLLLLHTR</sequence>
<keyword evidence="4" id="KW-0732">Signal</keyword>
<feature type="signal peptide" evidence="4">
    <location>
        <begin position="1"/>
        <end position="23"/>
    </location>
</feature>
<evidence type="ECO:0000313" key="6">
    <source>
        <dbReference type="EMBL" id="KAG5632923.1"/>
    </source>
</evidence>
<dbReference type="Proteomes" id="UP000824120">
    <property type="component" value="Chromosome 1"/>
</dbReference>
<dbReference type="OrthoDB" id="15567at2759"/>
<keyword evidence="2" id="KW-0808">Transferase</keyword>
<name>A0A9J6B8J8_SOLCO</name>
<dbReference type="GO" id="GO:0005739">
    <property type="term" value="C:mitochondrion"/>
    <property type="evidence" value="ECO:0007669"/>
    <property type="project" value="TreeGrafter"/>
</dbReference>
<proteinExistence type="predicted"/>
<evidence type="ECO:0000256" key="4">
    <source>
        <dbReference type="SAM" id="SignalP"/>
    </source>
</evidence>
<dbReference type="InterPro" id="IPR023213">
    <property type="entry name" value="CAT-like_dom_sf"/>
</dbReference>
<reference evidence="6 7" key="1">
    <citation type="submission" date="2020-09" db="EMBL/GenBank/DDBJ databases">
        <title>De no assembly of potato wild relative species, Solanum commersonii.</title>
        <authorList>
            <person name="Cho K."/>
        </authorList>
    </citation>
    <scope>NUCLEOTIDE SEQUENCE [LARGE SCALE GENOMIC DNA]</scope>
    <source>
        <strain evidence="6">LZ3.2</strain>
        <tissue evidence="6">Leaf</tissue>
    </source>
</reference>
<comment type="caution">
    <text evidence="6">The sequence shown here is derived from an EMBL/GenBank/DDBJ whole genome shotgun (WGS) entry which is preliminary data.</text>
</comment>
<gene>
    <name evidence="6" type="ORF">H5410_004640</name>
</gene>
<feature type="chain" id="PRO_5039900465" description="2-oxoacid dehydrogenase acyltransferase catalytic domain-containing protein" evidence="4">
    <location>
        <begin position="24"/>
        <end position="146"/>
    </location>
</feature>
<dbReference type="GO" id="GO:0031405">
    <property type="term" value="F:lipoic acid binding"/>
    <property type="evidence" value="ECO:0007669"/>
    <property type="project" value="TreeGrafter"/>
</dbReference>
<dbReference type="PANTHER" id="PTHR43178">
    <property type="entry name" value="DIHYDROLIPOAMIDE ACETYLTRANSFERASE COMPONENT OF PYRUVATE DEHYDROGENASE COMPLEX"/>
    <property type="match status" value="1"/>
</dbReference>
<dbReference type="InterPro" id="IPR050743">
    <property type="entry name" value="2-oxoacid_DH_E2_comp"/>
</dbReference>
<dbReference type="Gene3D" id="3.30.559.10">
    <property type="entry name" value="Chloramphenicol acetyltransferase-like domain"/>
    <property type="match status" value="1"/>
</dbReference>
<dbReference type="Pfam" id="PF00198">
    <property type="entry name" value="2-oxoacid_dh"/>
    <property type="match status" value="1"/>
</dbReference>